<name>A0A3A3GGE8_PANTH</name>
<evidence type="ECO:0000313" key="4">
    <source>
        <dbReference type="EMBL" id="RJG20748.1"/>
    </source>
</evidence>
<dbReference type="EMBL" id="QYZD01000031">
    <property type="protein sequence ID" value="RJG20748.1"/>
    <property type="molecule type" value="Genomic_DNA"/>
</dbReference>
<dbReference type="InterPro" id="IPR022742">
    <property type="entry name" value="Hydrolase_4"/>
</dbReference>
<organism evidence="4 5">
    <name type="scientific">Paenibacillus thiaminolyticus</name>
    <name type="common">Bacillus thiaminolyticus</name>
    <dbReference type="NCBI Taxonomy" id="49283"/>
    <lineage>
        <taxon>Bacteria</taxon>
        <taxon>Bacillati</taxon>
        <taxon>Bacillota</taxon>
        <taxon>Bacilli</taxon>
        <taxon>Bacillales</taxon>
        <taxon>Paenibacillaceae</taxon>
        <taxon>Paenibacillus</taxon>
    </lineage>
</organism>
<keyword evidence="1" id="KW-0732">Signal</keyword>
<dbReference type="InterPro" id="IPR053145">
    <property type="entry name" value="AB_hydrolase_Est10"/>
</dbReference>
<dbReference type="Gene3D" id="3.30.457.10">
    <property type="entry name" value="Copper amine oxidase-like, N-terminal domain"/>
    <property type="match status" value="1"/>
</dbReference>
<dbReference type="InterPro" id="IPR029058">
    <property type="entry name" value="AB_hydrolase_fold"/>
</dbReference>
<dbReference type="PANTHER" id="PTHR43265:SF1">
    <property type="entry name" value="ESTERASE ESTD"/>
    <property type="match status" value="1"/>
</dbReference>
<dbReference type="Proteomes" id="UP000266177">
    <property type="component" value="Unassembled WGS sequence"/>
</dbReference>
<dbReference type="RefSeq" id="WP_119795861.1">
    <property type="nucleotide sequence ID" value="NZ_QYZD01000031.1"/>
</dbReference>
<feature type="domain" description="Serine aminopeptidase S33" evidence="3">
    <location>
        <begin position="343"/>
        <end position="527"/>
    </location>
</feature>
<dbReference type="Pfam" id="PF12146">
    <property type="entry name" value="Hydrolase_4"/>
    <property type="match status" value="1"/>
</dbReference>
<feature type="domain" description="Copper amine oxidase-like N-terminal" evidence="2">
    <location>
        <begin position="38"/>
        <end position="122"/>
    </location>
</feature>
<feature type="chain" id="PRO_5017463943" evidence="1">
    <location>
        <begin position="26"/>
        <end position="561"/>
    </location>
</feature>
<dbReference type="GO" id="GO:0052689">
    <property type="term" value="F:carboxylic ester hydrolase activity"/>
    <property type="evidence" value="ECO:0007669"/>
    <property type="project" value="TreeGrafter"/>
</dbReference>
<dbReference type="Gene3D" id="3.40.50.1820">
    <property type="entry name" value="alpha/beta hydrolase"/>
    <property type="match status" value="1"/>
</dbReference>
<dbReference type="AlphaFoldDB" id="A0A3A3GGE8"/>
<gene>
    <name evidence="4" type="ORF">DQX05_23770</name>
</gene>
<dbReference type="SUPFAM" id="SSF55383">
    <property type="entry name" value="Copper amine oxidase, domain N"/>
    <property type="match status" value="1"/>
</dbReference>
<feature type="signal peptide" evidence="1">
    <location>
        <begin position="1"/>
        <end position="25"/>
    </location>
</feature>
<evidence type="ECO:0000259" key="2">
    <source>
        <dbReference type="Pfam" id="PF07833"/>
    </source>
</evidence>
<proteinExistence type="predicted"/>
<dbReference type="InterPro" id="IPR036582">
    <property type="entry name" value="Mao_N_sf"/>
</dbReference>
<protein>
    <submittedName>
        <fullName evidence="4">Hydrolase</fullName>
    </submittedName>
</protein>
<evidence type="ECO:0000313" key="5">
    <source>
        <dbReference type="Proteomes" id="UP000266177"/>
    </source>
</evidence>
<keyword evidence="4" id="KW-0378">Hydrolase</keyword>
<evidence type="ECO:0000259" key="3">
    <source>
        <dbReference type="Pfam" id="PF12146"/>
    </source>
</evidence>
<evidence type="ECO:0000256" key="1">
    <source>
        <dbReference type="SAM" id="SignalP"/>
    </source>
</evidence>
<sequence length="561" mass="61673">MRGSSRKWLIAGCLLFGGMAPFAMAQEAGAATESAAELVPLRQAAESIGALVEWDQQTKTITVTYGDRVWTIDSASGRSEVNGTVVKLDAGSLQGKEKDPRYYVAWSAMKEALQVQGNWVNGKVLADEADWKTRAAQFTVQWAALAEAPQEEAQLASLLTPELKEATKVAHLSRLAQQIIPMVGKPTQFVQASSDNDGVHQNVQVLFKTDKELTLSLTLRYKENGLLNDVLYSYLPSGGYQPPAYDDTSLYKEETIVIGDGQFKLPGTLTLPAAAYASGTYPVLVLVHGSGAHDRDESIGAAKTFRDMAIGLEQEGIATIRYEKRTREYPVQSAAIPRFTVKEETVDDALLAVQWAGQDKRLNKDRIYVLGHSQGGMLIPNIVKADTGKAIRGAVIAAGPSGSIEDLMIEQMERQLQSAKDNNQPAEAIVAAEGQLKMWKQMVAIIKDEQYTLDNLPANFPLPNASWWIDFRNHQGGEIAKDQKVPLFIIQGDNDVQVGQEHLDGWKKALQSRTDVQYKLYPKLNHVFVESDKPSTGQEYTIPGNVPETVMQDIAAWIRSN</sequence>
<dbReference type="SUPFAM" id="SSF53474">
    <property type="entry name" value="alpha/beta-Hydrolases"/>
    <property type="match status" value="1"/>
</dbReference>
<dbReference type="PANTHER" id="PTHR43265">
    <property type="entry name" value="ESTERASE ESTD"/>
    <property type="match status" value="1"/>
</dbReference>
<dbReference type="InterPro" id="IPR012854">
    <property type="entry name" value="Cu_amine_oxidase-like_N"/>
</dbReference>
<comment type="caution">
    <text evidence="4">The sequence shown here is derived from an EMBL/GenBank/DDBJ whole genome shotgun (WGS) entry which is preliminary data.</text>
</comment>
<dbReference type="OrthoDB" id="9809549at2"/>
<accession>A0A3A3GGE8</accession>
<dbReference type="Pfam" id="PF07833">
    <property type="entry name" value="Cu_amine_oxidN1"/>
    <property type="match status" value="1"/>
</dbReference>
<reference evidence="4 5" key="1">
    <citation type="submission" date="2018-09" db="EMBL/GenBank/DDBJ databases">
        <title>Paenibacillus SK2017-BO5.</title>
        <authorList>
            <person name="Piskunova J.V."/>
            <person name="Dubiley S.A."/>
            <person name="Severinov K.V."/>
        </authorList>
    </citation>
    <scope>NUCLEOTIDE SEQUENCE [LARGE SCALE GENOMIC DNA]</scope>
    <source>
        <strain evidence="4 5">BO5</strain>
    </source>
</reference>